<sequence>MAGAAAGDDGLATALLERFDRLVGRRVRSVETAIAWDRALLRLREEAPQGSSRHERLLAQARLIVADKARRLLESHRWAQEQQARLLQELSTALTAVADLPDLTSALDRRLPELGVPSIRLLPHGAVPSRSELPTGRRWTVVVEPLHVGADRLGHALFELVGGGSAERQGALLRALGDQISATLRGVGLFEEVRLARDAAERTSRAQARLLDDAAERLRDPVAELLRLTRPGEPAHEAAHRLLRLVDELVDLSRADPHGLDLDRRLLDPGPLLRECAGPQCRPAGGPARPESPPVPELPTAGRATGPDRLPAVVADAARLRRLLALLRSCAGQAGSTAAPTATAFTATVDPPYLVVHVPAPGLRADPEEAPTPPPSRPGPPLPPEEPGGGRAQRPLRTAGPAAPDRWAGPDAAAPGLAVARRIAVLHGGGLALRDGRLELRLPLPTPSGLPATHAARGPLLALAEAEAPPPEAGTLAGRLGRGLRTAPAENDAPPTDHGTTRPDRSTAPAYRDGDPAVAESTSRPSAVLWETSDAGPRVWSLARRLHDDPALRQTPFLLYGARTFGHRDLAGAVAALRPAELRPPAVVAGGGRAGRDRLRRLLDDVLPGRTVRTAPDGAAALATLADEDGQGPPCLLVVDRELPDMEGFDLVDRAAELTGAVGVPVLLHSGVGFTAADIRRAEPHPGAVLLGHGVLDERETAALLAAMAGRAGHAAAPVRAAVVYLESNYAHRVTRWQVARSAGVTEDHLGRLFHRELGLTLWDYLTRLRVRHARRLLRQSDDSVPAVGRAVGFHDRAHFTRVFRRRTGVSPHAYRGGEGPGGDGVGSGAATPPGPPTPQAQPDRRAQPGPGGSAGPR</sequence>
<gene>
    <name evidence="6" type="ORF">HCN56_11275</name>
</gene>
<protein>
    <submittedName>
        <fullName evidence="6">Helix-turn-helix domain-containing protein</fullName>
    </submittedName>
</protein>
<dbReference type="AlphaFoldDB" id="A0A7X6D148"/>
<feature type="region of interest" description="Disordered" evidence="4">
    <location>
        <begin position="811"/>
        <end position="858"/>
    </location>
</feature>
<evidence type="ECO:0000313" key="7">
    <source>
        <dbReference type="Proteomes" id="UP000578686"/>
    </source>
</evidence>
<feature type="compositionally biased region" description="Pro residues" evidence="4">
    <location>
        <begin position="370"/>
        <end position="386"/>
    </location>
</feature>
<comment type="caution">
    <text evidence="6">The sequence shown here is derived from an EMBL/GenBank/DDBJ whole genome shotgun (WGS) entry which is preliminary data.</text>
</comment>
<dbReference type="EMBL" id="JAAVJD010000068">
    <property type="protein sequence ID" value="NJQ06145.1"/>
    <property type="molecule type" value="Genomic_DNA"/>
</dbReference>
<dbReference type="InterPro" id="IPR011006">
    <property type="entry name" value="CheY-like_superfamily"/>
</dbReference>
<evidence type="ECO:0000256" key="4">
    <source>
        <dbReference type="SAM" id="MobiDB-lite"/>
    </source>
</evidence>
<dbReference type="PANTHER" id="PTHR46796">
    <property type="entry name" value="HTH-TYPE TRANSCRIPTIONAL ACTIVATOR RHAS-RELATED"/>
    <property type="match status" value="1"/>
</dbReference>
<dbReference type="Gene3D" id="3.40.50.2300">
    <property type="match status" value="1"/>
</dbReference>
<dbReference type="InterPro" id="IPR050204">
    <property type="entry name" value="AraC_XylS_family_regulators"/>
</dbReference>
<dbReference type="Gene3D" id="1.10.10.60">
    <property type="entry name" value="Homeodomain-like"/>
    <property type="match status" value="2"/>
</dbReference>
<dbReference type="GO" id="GO:0043565">
    <property type="term" value="F:sequence-specific DNA binding"/>
    <property type="evidence" value="ECO:0007669"/>
    <property type="project" value="InterPro"/>
</dbReference>
<name>A0A7X6D148_9ACTN</name>
<dbReference type="SMART" id="SM00342">
    <property type="entry name" value="HTH_ARAC"/>
    <property type="match status" value="1"/>
</dbReference>
<dbReference type="PROSITE" id="PS01124">
    <property type="entry name" value="HTH_ARAC_FAMILY_2"/>
    <property type="match status" value="1"/>
</dbReference>
<dbReference type="Proteomes" id="UP000578686">
    <property type="component" value="Unassembled WGS sequence"/>
</dbReference>
<evidence type="ECO:0000256" key="2">
    <source>
        <dbReference type="ARBA" id="ARBA00023125"/>
    </source>
</evidence>
<feature type="region of interest" description="Disordered" evidence="4">
    <location>
        <begin position="485"/>
        <end position="530"/>
    </location>
</feature>
<dbReference type="Pfam" id="PF12833">
    <property type="entry name" value="HTH_18"/>
    <property type="match status" value="1"/>
</dbReference>
<evidence type="ECO:0000256" key="3">
    <source>
        <dbReference type="ARBA" id="ARBA00023163"/>
    </source>
</evidence>
<evidence type="ECO:0000259" key="5">
    <source>
        <dbReference type="PROSITE" id="PS01124"/>
    </source>
</evidence>
<dbReference type="RefSeq" id="WP_167969933.1">
    <property type="nucleotide sequence ID" value="NZ_BHZG01000244.1"/>
</dbReference>
<keyword evidence="3" id="KW-0804">Transcription</keyword>
<feature type="domain" description="HTH araC/xylS-type" evidence="5">
    <location>
        <begin position="720"/>
        <end position="818"/>
    </location>
</feature>
<dbReference type="PROSITE" id="PS00041">
    <property type="entry name" value="HTH_ARAC_FAMILY_1"/>
    <property type="match status" value="1"/>
</dbReference>
<keyword evidence="2" id="KW-0238">DNA-binding</keyword>
<feature type="region of interest" description="Disordered" evidence="4">
    <location>
        <begin position="278"/>
        <end position="308"/>
    </location>
</feature>
<accession>A0A7X6D148</accession>
<evidence type="ECO:0000313" key="6">
    <source>
        <dbReference type="EMBL" id="NJQ06145.1"/>
    </source>
</evidence>
<dbReference type="GO" id="GO:0003700">
    <property type="term" value="F:DNA-binding transcription factor activity"/>
    <property type="evidence" value="ECO:0007669"/>
    <property type="project" value="InterPro"/>
</dbReference>
<dbReference type="SUPFAM" id="SSF52172">
    <property type="entry name" value="CheY-like"/>
    <property type="match status" value="1"/>
</dbReference>
<reference evidence="6 7" key="1">
    <citation type="submission" date="2020-03" db="EMBL/GenBank/DDBJ databases">
        <title>Draft genome of Streptomyces sp. ventii, isolated from the Axial Seamount in the Pacific Ocean, and resequencing of the two type strains Streptomyces lonarensis strain NCL 716 and Streptomyces bohaiensis strain 11A07.</title>
        <authorList>
            <person name="Loughran R.M."/>
            <person name="Pfannmuller K.M."/>
            <person name="Wasson B.J."/>
            <person name="Deadmond M.C."/>
            <person name="Paddock B.E."/>
            <person name="Koyack M.J."/>
            <person name="Gallegos D.A."/>
            <person name="Mitchell E.A."/>
            <person name="Ushijima B."/>
            <person name="Saw J.H."/>
            <person name="Mcphail K.L."/>
            <person name="Videau P."/>
        </authorList>
    </citation>
    <scope>NUCLEOTIDE SEQUENCE [LARGE SCALE GENOMIC DNA]</scope>
    <source>
        <strain evidence="6 7">NCL716</strain>
    </source>
</reference>
<feature type="compositionally biased region" description="Gly residues" evidence="4">
    <location>
        <begin position="817"/>
        <end position="828"/>
    </location>
</feature>
<feature type="region of interest" description="Disordered" evidence="4">
    <location>
        <begin position="362"/>
        <end position="409"/>
    </location>
</feature>
<proteinExistence type="predicted"/>
<dbReference type="InterPro" id="IPR018062">
    <property type="entry name" value="HTH_AraC-typ_CS"/>
</dbReference>
<dbReference type="PANTHER" id="PTHR46796:SF13">
    <property type="entry name" value="HTH-TYPE TRANSCRIPTIONAL ACTIVATOR RHAS"/>
    <property type="match status" value="1"/>
</dbReference>
<organism evidence="6 7">
    <name type="scientific">Streptomyces lonarensis</name>
    <dbReference type="NCBI Taxonomy" id="700599"/>
    <lineage>
        <taxon>Bacteria</taxon>
        <taxon>Bacillati</taxon>
        <taxon>Actinomycetota</taxon>
        <taxon>Actinomycetes</taxon>
        <taxon>Kitasatosporales</taxon>
        <taxon>Streptomycetaceae</taxon>
        <taxon>Streptomyces</taxon>
    </lineage>
</organism>
<keyword evidence="1" id="KW-0805">Transcription regulation</keyword>
<evidence type="ECO:0000256" key="1">
    <source>
        <dbReference type="ARBA" id="ARBA00023015"/>
    </source>
</evidence>
<keyword evidence="7" id="KW-1185">Reference proteome</keyword>
<dbReference type="InterPro" id="IPR009057">
    <property type="entry name" value="Homeodomain-like_sf"/>
</dbReference>
<dbReference type="InterPro" id="IPR018060">
    <property type="entry name" value="HTH_AraC"/>
</dbReference>
<dbReference type="SUPFAM" id="SSF46689">
    <property type="entry name" value="Homeodomain-like"/>
    <property type="match status" value="2"/>
</dbReference>